<proteinExistence type="predicted"/>
<reference evidence="1" key="2">
    <citation type="submission" date="2020-11" db="EMBL/GenBank/DDBJ databases">
        <authorList>
            <person name="McCartney M.A."/>
            <person name="Auch B."/>
            <person name="Kono T."/>
            <person name="Mallez S."/>
            <person name="Becker A."/>
            <person name="Gohl D.M."/>
            <person name="Silverstein K.A.T."/>
            <person name="Koren S."/>
            <person name="Bechman K.B."/>
            <person name="Herman A."/>
            <person name="Abrahante J.E."/>
            <person name="Garbe J."/>
        </authorList>
    </citation>
    <scope>NUCLEOTIDE SEQUENCE</scope>
    <source>
        <strain evidence="1">Duluth1</strain>
        <tissue evidence="1">Whole animal</tissue>
    </source>
</reference>
<reference evidence="1" key="1">
    <citation type="journal article" date="2019" name="bioRxiv">
        <title>The Genome of the Zebra Mussel, Dreissena polymorpha: A Resource for Invasive Species Research.</title>
        <authorList>
            <person name="McCartney M.A."/>
            <person name="Auch B."/>
            <person name="Kono T."/>
            <person name="Mallez S."/>
            <person name="Zhang Y."/>
            <person name="Obille A."/>
            <person name="Becker A."/>
            <person name="Abrahante J.E."/>
            <person name="Garbe J."/>
            <person name="Badalamenti J.P."/>
            <person name="Herman A."/>
            <person name="Mangelson H."/>
            <person name="Liachko I."/>
            <person name="Sullivan S."/>
            <person name="Sone E.D."/>
            <person name="Koren S."/>
            <person name="Silverstein K.A.T."/>
            <person name="Beckman K.B."/>
            <person name="Gohl D.M."/>
        </authorList>
    </citation>
    <scope>NUCLEOTIDE SEQUENCE</scope>
    <source>
        <strain evidence="1">Duluth1</strain>
        <tissue evidence="1">Whole animal</tissue>
    </source>
</reference>
<dbReference type="EMBL" id="JAIWYP010000002">
    <property type="protein sequence ID" value="KAH3875803.1"/>
    <property type="molecule type" value="Genomic_DNA"/>
</dbReference>
<name>A0A9D4RR02_DREPO</name>
<keyword evidence="2" id="KW-1185">Reference proteome</keyword>
<protein>
    <submittedName>
        <fullName evidence="1">Uncharacterized protein</fullName>
    </submittedName>
</protein>
<comment type="caution">
    <text evidence="1">The sequence shown here is derived from an EMBL/GenBank/DDBJ whole genome shotgun (WGS) entry which is preliminary data.</text>
</comment>
<gene>
    <name evidence="1" type="ORF">DPMN_039080</name>
</gene>
<sequence length="199" mass="23412">MKNVFPEPPLAAFRRDCNLQDILVHKKHNQMFFRVHNRSRPCGAQRCAICPYMMEAEKFSDTTGKSYNVRNEVTCKSTNVVNAVHCERCKTFVYVGETGDTLYQRHLLNLSRLRTQRPGSRALLHKRPQRRRLPGHGTRNIEWNRRVPEDHRTTLEAQTEDVQTIWTKHKRLKLARNVTCDNITSLPLKMICLFTNKRR</sequence>
<accession>A0A9D4RR02</accession>
<organism evidence="1 2">
    <name type="scientific">Dreissena polymorpha</name>
    <name type="common">Zebra mussel</name>
    <name type="synonym">Mytilus polymorpha</name>
    <dbReference type="NCBI Taxonomy" id="45954"/>
    <lineage>
        <taxon>Eukaryota</taxon>
        <taxon>Metazoa</taxon>
        <taxon>Spiralia</taxon>
        <taxon>Lophotrochozoa</taxon>
        <taxon>Mollusca</taxon>
        <taxon>Bivalvia</taxon>
        <taxon>Autobranchia</taxon>
        <taxon>Heteroconchia</taxon>
        <taxon>Euheterodonta</taxon>
        <taxon>Imparidentia</taxon>
        <taxon>Neoheterodontei</taxon>
        <taxon>Myida</taxon>
        <taxon>Dreissenoidea</taxon>
        <taxon>Dreissenidae</taxon>
        <taxon>Dreissena</taxon>
    </lineage>
</organism>
<evidence type="ECO:0000313" key="2">
    <source>
        <dbReference type="Proteomes" id="UP000828390"/>
    </source>
</evidence>
<dbReference type="Proteomes" id="UP000828390">
    <property type="component" value="Unassembled WGS sequence"/>
</dbReference>
<dbReference type="AlphaFoldDB" id="A0A9D4RR02"/>
<evidence type="ECO:0000313" key="1">
    <source>
        <dbReference type="EMBL" id="KAH3875803.1"/>
    </source>
</evidence>